<dbReference type="PANTHER" id="PTHR34934:SF1">
    <property type="entry name" value="FLAVIN-DEPENDENT THYMIDYLATE SYNTHASE"/>
    <property type="match status" value="1"/>
</dbReference>
<dbReference type="AlphaFoldDB" id="S3W3C3"/>
<dbReference type="SUPFAM" id="SSF69796">
    <property type="entry name" value="Thymidylate synthase-complementing protein Thy1"/>
    <property type="match status" value="2"/>
</dbReference>
<protein>
    <submittedName>
        <fullName evidence="1">Thymidylate synthase ThyX</fullName>
        <ecNumber evidence="1">2.1.1.148</ecNumber>
    </submittedName>
</protein>
<organism evidence="1 2">
    <name type="scientific">Leptospira fainei serovar Hurstbridge str. BUT 6</name>
    <dbReference type="NCBI Taxonomy" id="1193011"/>
    <lineage>
        <taxon>Bacteria</taxon>
        <taxon>Pseudomonadati</taxon>
        <taxon>Spirochaetota</taxon>
        <taxon>Spirochaetia</taxon>
        <taxon>Leptospirales</taxon>
        <taxon>Leptospiraceae</taxon>
        <taxon>Leptospira</taxon>
    </lineage>
</organism>
<keyword evidence="2" id="KW-1185">Reference proteome</keyword>
<dbReference type="EC" id="2.1.1.148" evidence="1"/>
<dbReference type="GO" id="GO:0004799">
    <property type="term" value="F:thymidylate synthase activity"/>
    <property type="evidence" value="ECO:0007669"/>
    <property type="project" value="TreeGrafter"/>
</dbReference>
<dbReference type="EMBL" id="AKWZ02000007">
    <property type="protein sequence ID" value="EPG74792.1"/>
    <property type="molecule type" value="Genomic_DNA"/>
</dbReference>
<evidence type="ECO:0000313" key="2">
    <source>
        <dbReference type="Proteomes" id="UP000014540"/>
    </source>
</evidence>
<dbReference type="Gene3D" id="3.30.1360.170">
    <property type="match status" value="2"/>
</dbReference>
<dbReference type="PANTHER" id="PTHR34934">
    <property type="entry name" value="FLAVIN-DEPENDENT THYMIDYLATE SYNTHASE"/>
    <property type="match status" value="1"/>
</dbReference>
<proteinExistence type="predicted"/>
<dbReference type="Pfam" id="PF02511">
    <property type="entry name" value="Thy1"/>
    <property type="match status" value="2"/>
</dbReference>
<dbReference type="Proteomes" id="UP000014540">
    <property type="component" value="Unassembled WGS sequence"/>
</dbReference>
<dbReference type="GO" id="GO:0006231">
    <property type="term" value="P:dTMP biosynthetic process"/>
    <property type="evidence" value="ECO:0007669"/>
    <property type="project" value="InterPro"/>
</dbReference>
<dbReference type="GO" id="GO:0050660">
    <property type="term" value="F:flavin adenine dinucleotide binding"/>
    <property type="evidence" value="ECO:0007669"/>
    <property type="project" value="InterPro"/>
</dbReference>
<name>S3W3C3_9LEPT</name>
<dbReference type="InterPro" id="IPR003669">
    <property type="entry name" value="Thymidylate_synthase_ThyX"/>
</dbReference>
<accession>S3W3C3</accession>
<sequence length="549" mass="63924">MSENPFPKRMIFHPSVSGNPSPSYAMQSQKPIIQLLDSTKEPFNLAIASARTCYSSKGILLPEDMVSSEKSLEIRDKVAKSTKKAGHLTTRQHPHFIFTLDKVSRQFVWSFLHSHPYYNSEQVSQRYVEVKRENYYIPPNLDGKQFELYTEAIEFASNAYFEFVELLHPFIQDEYFLVYKARASYPEKWQAAIKKKCLEVARYLLPLGTFTYLYHSVNGLTLHRYYRLMNSFNVPEEQKFVVEAMIEKVRESDPLYVEEMDDPIPLEETSEYRFFTEFYQDNAREYRPAHAQNFVREFDVDLDARYSRLVSHASNGPEVLASSVRSALGISKTSLSDEDAIRLVMDPSKNRHLTSTLNETTMSSLSRAMFNVHYTFKKRISHTADSQDQRHRMVPGSRPVLMSQYAGMPDYILPKVVLKYSQLEETYRTKMDGIFKNLNRFLEAGGKPEYATYLLPNAFPIRFYEGGDLLNLHHKWRARTCYNAQEEIFQASINELSDIGQVHPQIAKWIKAPCWIRLQGDVKPYCPEGDHYCGTQVWKKELSEYDRTL</sequence>
<dbReference type="PROSITE" id="PS51331">
    <property type="entry name" value="THYX"/>
    <property type="match status" value="2"/>
</dbReference>
<keyword evidence="1" id="KW-0808">Transferase</keyword>
<dbReference type="CDD" id="cd20175">
    <property type="entry name" value="ThyX"/>
    <property type="match status" value="2"/>
</dbReference>
<dbReference type="GO" id="GO:0032259">
    <property type="term" value="P:methylation"/>
    <property type="evidence" value="ECO:0007669"/>
    <property type="project" value="UniProtKB-KW"/>
</dbReference>
<gene>
    <name evidence="1" type="primary">thyX</name>
    <name evidence="1" type="ORF">LEP1GSC058_1858</name>
</gene>
<reference evidence="1" key="1">
    <citation type="submission" date="2013-04" db="EMBL/GenBank/DDBJ databases">
        <authorList>
            <person name="Harkins D.M."/>
            <person name="Durkin A.S."/>
            <person name="Selengut J.D."/>
            <person name="Sanka R."/>
            <person name="DePew J."/>
            <person name="Purushe J."/>
            <person name="Ahmed A."/>
            <person name="van der Linden H."/>
            <person name="Goris M.G.A."/>
            <person name="Hartskeerl R.A."/>
            <person name="Vinetz J.M."/>
            <person name="Sutton G.G."/>
            <person name="Nelson W.C."/>
            <person name="Fouts D.E."/>
        </authorList>
    </citation>
    <scope>NUCLEOTIDE SEQUENCE [LARGE SCALE GENOMIC DNA]</scope>
    <source>
        <strain evidence="1">BUT 6</strain>
    </source>
</reference>
<keyword evidence="1" id="KW-0489">Methyltransferase</keyword>
<evidence type="ECO:0000313" key="1">
    <source>
        <dbReference type="EMBL" id="EPG74792.1"/>
    </source>
</evidence>
<dbReference type="STRING" id="1193011.LEP1GSC058_1858"/>
<dbReference type="InterPro" id="IPR036098">
    <property type="entry name" value="Thymidylate_synthase_ThyX_sf"/>
</dbReference>
<comment type="caution">
    <text evidence="1">The sequence shown here is derived from an EMBL/GenBank/DDBJ whole genome shotgun (WGS) entry which is preliminary data.</text>
</comment>
<dbReference type="GO" id="GO:0050797">
    <property type="term" value="F:thymidylate synthase (FAD) activity"/>
    <property type="evidence" value="ECO:0007669"/>
    <property type="project" value="UniProtKB-EC"/>
</dbReference>
<dbReference type="GO" id="GO:0070402">
    <property type="term" value="F:NADPH binding"/>
    <property type="evidence" value="ECO:0007669"/>
    <property type="project" value="TreeGrafter"/>
</dbReference>